<accession>A0ABN7P5M7</accession>
<sequence length="61" mass="7041">TFLIFFQLIIIVIKCEYCYNRRNSDDDEIQVTPEVVVHSGQRTPIMSSVFYVGSRSIAEIV</sequence>
<feature type="non-terminal residue" evidence="2">
    <location>
        <position position="1"/>
    </location>
</feature>
<evidence type="ECO:0000313" key="3">
    <source>
        <dbReference type="Proteomes" id="UP001153148"/>
    </source>
</evidence>
<proteinExistence type="predicted"/>
<feature type="chain" id="PRO_5046497770" evidence="1">
    <location>
        <begin position="16"/>
        <end position="61"/>
    </location>
</feature>
<evidence type="ECO:0000313" key="2">
    <source>
        <dbReference type="EMBL" id="CAG2062334.1"/>
    </source>
</evidence>
<comment type="caution">
    <text evidence="2">The sequence shown here is derived from an EMBL/GenBank/DDBJ whole genome shotgun (WGS) entry which is preliminary data.</text>
</comment>
<reference evidence="2" key="1">
    <citation type="submission" date="2021-03" db="EMBL/GenBank/DDBJ databases">
        <authorList>
            <person name="Tran Van P."/>
        </authorList>
    </citation>
    <scope>NUCLEOTIDE SEQUENCE</scope>
</reference>
<feature type="signal peptide" evidence="1">
    <location>
        <begin position="1"/>
        <end position="15"/>
    </location>
</feature>
<protein>
    <submittedName>
        <fullName evidence="2">Uncharacterized protein</fullName>
    </submittedName>
</protein>
<name>A0ABN7P5M7_TIMPD</name>
<keyword evidence="3" id="KW-1185">Reference proteome</keyword>
<dbReference type="Proteomes" id="UP001153148">
    <property type="component" value="Unassembled WGS sequence"/>
</dbReference>
<organism evidence="2 3">
    <name type="scientific">Timema podura</name>
    <name type="common">Walking stick</name>
    <dbReference type="NCBI Taxonomy" id="61482"/>
    <lineage>
        <taxon>Eukaryota</taxon>
        <taxon>Metazoa</taxon>
        <taxon>Ecdysozoa</taxon>
        <taxon>Arthropoda</taxon>
        <taxon>Hexapoda</taxon>
        <taxon>Insecta</taxon>
        <taxon>Pterygota</taxon>
        <taxon>Neoptera</taxon>
        <taxon>Polyneoptera</taxon>
        <taxon>Phasmatodea</taxon>
        <taxon>Timematodea</taxon>
        <taxon>Timematoidea</taxon>
        <taxon>Timematidae</taxon>
        <taxon>Timema</taxon>
    </lineage>
</organism>
<evidence type="ECO:0000256" key="1">
    <source>
        <dbReference type="SAM" id="SignalP"/>
    </source>
</evidence>
<gene>
    <name evidence="2" type="ORF">TPAB3V08_LOCUS9285</name>
</gene>
<keyword evidence="1" id="KW-0732">Signal</keyword>
<dbReference type="EMBL" id="CAJPIN010019736">
    <property type="protein sequence ID" value="CAG2062334.1"/>
    <property type="molecule type" value="Genomic_DNA"/>
</dbReference>